<dbReference type="InterPro" id="IPR016286">
    <property type="entry name" value="FUC_metazoa-typ"/>
</dbReference>
<reference evidence="9" key="1">
    <citation type="submission" date="2022-05" db="EMBL/GenBank/DDBJ databases">
        <title>Comparative Genomics of Spacecraft Associated Microbes.</title>
        <authorList>
            <person name="Tran M.T."/>
            <person name="Wright A."/>
            <person name="Seuylemezian A."/>
            <person name="Eisen J."/>
            <person name="Coil D."/>
        </authorList>
    </citation>
    <scope>NUCLEOTIDE SEQUENCE</scope>
    <source>
        <strain evidence="9">214.1.1</strain>
    </source>
</reference>
<dbReference type="PANTHER" id="PTHR10030:SF37">
    <property type="entry name" value="ALPHA-L-FUCOSIDASE-RELATED"/>
    <property type="match status" value="1"/>
</dbReference>
<keyword evidence="6" id="KW-0326">Glycosidase</keyword>
<sequence>MTEINEKIHSEYEWPDHYGNPDWFLHDRFGLFIHWGLYSLAARHEWVMNREQIHPDHYNKYFKHFEPDLYDPAKWAKVAKEAGMKYVVVTTKHHEGFALWDSNYTEYKATNTPIRKDLLAPLVEAFRKEGLKIGFYHSLIDWYHPEFPVDCIHPQREDEAFKLAASGRDMAKYREFLHGQVRELLTNYGKIDYLWFDFSYEDRGFNGKGAKDWQSEELEKMIFELQPDILLNDRLDLGRGVTTPEQYQPKSNVQKNGKPLIWEACQTLNGSWGYDRDNLNWKSSELLITMLIDTVSKGGNLLLNIGPNGRGELDEKSLTRLQEIGEWMRLHSRSIYGATESQYKAPLDCRFTQRGNRLYLHVLHWPFRTIHLTGLAGKISYAQFLHDASEVFFHEYEKPDVFQHTAFKMEPGEVVIELPTTKPNVVIPVIELYLKD</sequence>
<evidence type="ECO:0000313" key="10">
    <source>
        <dbReference type="Proteomes" id="UP001139179"/>
    </source>
</evidence>
<keyword evidence="10" id="KW-1185">Reference proteome</keyword>
<evidence type="ECO:0000256" key="5">
    <source>
        <dbReference type="ARBA" id="ARBA00022801"/>
    </source>
</evidence>
<evidence type="ECO:0000256" key="1">
    <source>
        <dbReference type="ARBA" id="ARBA00004071"/>
    </source>
</evidence>
<keyword evidence="4" id="KW-0732">Signal</keyword>
<evidence type="ECO:0000256" key="7">
    <source>
        <dbReference type="PIRSR" id="PIRSR001092-1"/>
    </source>
</evidence>
<keyword evidence="5" id="KW-0378">Hydrolase</keyword>
<dbReference type="RefSeq" id="WP_251221823.1">
    <property type="nucleotide sequence ID" value="NZ_JAMBOL010000002.1"/>
</dbReference>
<dbReference type="EMBL" id="JAMBOL010000002">
    <property type="protein sequence ID" value="MCM3712973.1"/>
    <property type="molecule type" value="Genomic_DNA"/>
</dbReference>
<evidence type="ECO:0000256" key="6">
    <source>
        <dbReference type="ARBA" id="ARBA00023295"/>
    </source>
</evidence>
<dbReference type="AlphaFoldDB" id="A0A9X2INW3"/>
<dbReference type="InterPro" id="IPR057739">
    <property type="entry name" value="Glyco_hydro_29_N"/>
</dbReference>
<dbReference type="PANTHER" id="PTHR10030">
    <property type="entry name" value="ALPHA-L-FUCOSIDASE"/>
    <property type="match status" value="1"/>
</dbReference>
<dbReference type="GO" id="GO:0005764">
    <property type="term" value="C:lysosome"/>
    <property type="evidence" value="ECO:0007669"/>
    <property type="project" value="TreeGrafter"/>
</dbReference>
<dbReference type="PIRSF" id="PIRSF001092">
    <property type="entry name" value="Alpha-L-fucosidase"/>
    <property type="match status" value="1"/>
</dbReference>
<protein>
    <recommendedName>
        <fullName evidence="3">alpha-L-fucosidase</fullName>
        <ecNumber evidence="3">3.2.1.51</ecNumber>
    </recommendedName>
</protein>
<comment type="similarity">
    <text evidence="2">Belongs to the glycosyl hydrolase 29 family.</text>
</comment>
<dbReference type="GO" id="GO:0004560">
    <property type="term" value="F:alpha-L-fucosidase activity"/>
    <property type="evidence" value="ECO:0007669"/>
    <property type="project" value="InterPro"/>
</dbReference>
<name>A0A9X2INW3_9BACI</name>
<feature type="site" description="May be important for catalysis" evidence="7">
    <location>
        <position position="265"/>
    </location>
</feature>
<dbReference type="EC" id="3.2.1.51" evidence="3"/>
<dbReference type="InterPro" id="IPR000933">
    <property type="entry name" value="Glyco_hydro_29"/>
</dbReference>
<dbReference type="SMART" id="SM00812">
    <property type="entry name" value="Alpha_L_fucos"/>
    <property type="match status" value="1"/>
</dbReference>
<proteinExistence type="inferred from homology"/>
<dbReference type="Proteomes" id="UP001139179">
    <property type="component" value="Unassembled WGS sequence"/>
</dbReference>
<evidence type="ECO:0000313" key="9">
    <source>
        <dbReference type="EMBL" id="MCM3712973.1"/>
    </source>
</evidence>
<comment type="caution">
    <text evidence="9">The sequence shown here is derived from an EMBL/GenBank/DDBJ whole genome shotgun (WGS) entry which is preliminary data.</text>
</comment>
<dbReference type="Pfam" id="PF01120">
    <property type="entry name" value="Alpha_L_fucos"/>
    <property type="match status" value="1"/>
</dbReference>
<comment type="function">
    <text evidence="1">Alpha-L-fucosidase is responsible for hydrolyzing the alpha-1,6-linked fucose joined to the reducing-end N-acetylglucosamine of the carbohydrate moieties of glycoproteins.</text>
</comment>
<gene>
    <name evidence="9" type="ORF">M3202_02685</name>
</gene>
<dbReference type="SUPFAM" id="SSF51445">
    <property type="entry name" value="(Trans)glycosidases"/>
    <property type="match status" value="1"/>
</dbReference>
<evidence type="ECO:0000259" key="8">
    <source>
        <dbReference type="Pfam" id="PF01120"/>
    </source>
</evidence>
<dbReference type="GO" id="GO:0016139">
    <property type="term" value="P:glycoside catabolic process"/>
    <property type="evidence" value="ECO:0007669"/>
    <property type="project" value="TreeGrafter"/>
</dbReference>
<dbReference type="PRINTS" id="PR00741">
    <property type="entry name" value="GLHYDRLASE29"/>
</dbReference>
<organism evidence="9 10">
    <name type="scientific">Halalkalibacter oceani</name>
    <dbReference type="NCBI Taxonomy" id="1653776"/>
    <lineage>
        <taxon>Bacteria</taxon>
        <taxon>Bacillati</taxon>
        <taxon>Bacillota</taxon>
        <taxon>Bacilli</taxon>
        <taxon>Bacillales</taxon>
        <taxon>Bacillaceae</taxon>
        <taxon>Halalkalibacter</taxon>
    </lineage>
</organism>
<dbReference type="Gene3D" id="3.20.20.80">
    <property type="entry name" value="Glycosidases"/>
    <property type="match status" value="1"/>
</dbReference>
<evidence type="ECO:0000256" key="4">
    <source>
        <dbReference type="ARBA" id="ARBA00022729"/>
    </source>
</evidence>
<accession>A0A9X2INW3</accession>
<feature type="domain" description="Glycoside hydrolase family 29 N-terminal" evidence="8">
    <location>
        <begin position="11"/>
        <end position="331"/>
    </location>
</feature>
<evidence type="ECO:0000256" key="3">
    <source>
        <dbReference type="ARBA" id="ARBA00012662"/>
    </source>
</evidence>
<evidence type="ECO:0000256" key="2">
    <source>
        <dbReference type="ARBA" id="ARBA00007951"/>
    </source>
</evidence>
<dbReference type="GO" id="GO:0006004">
    <property type="term" value="P:fucose metabolic process"/>
    <property type="evidence" value="ECO:0007669"/>
    <property type="project" value="InterPro"/>
</dbReference>
<dbReference type="InterPro" id="IPR017853">
    <property type="entry name" value="GH"/>
</dbReference>